<gene>
    <name evidence="2" type="ORF">SAMN05216576_11686</name>
</gene>
<dbReference type="EMBL" id="FMZQ01000016">
    <property type="protein sequence ID" value="SDD43986.1"/>
    <property type="molecule type" value="Genomic_DNA"/>
</dbReference>
<proteinExistence type="predicted"/>
<dbReference type="RefSeq" id="WP_017676884.1">
    <property type="nucleotide sequence ID" value="NZ_FMZQ01000016.1"/>
</dbReference>
<protein>
    <submittedName>
        <fullName evidence="2">Amidohydrolase, PncC family</fullName>
    </submittedName>
</protein>
<dbReference type="InterPro" id="IPR036653">
    <property type="entry name" value="CinA-like_C"/>
</dbReference>
<dbReference type="NCBIfam" id="TIGR00199">
    <property type="entry name" value="PncC_domain"/>
    <property type="match status" value="1"/>
</dbReference>
<dbReference type="Gene3D" id="3.90.950.20">
    <property type="entry name" value="CinA-like"/>
    <property type="match status" value="1"/>
</dbReference>
<sequence>MQNVEQVVNFLSKYKLRLATAESCTAGLISSLVADVPGSGKVLDCAFVTYSPKAKQRCLGVSADTIERFGLTSEEVAREMALGALLRSDADIVLANTGLAEAEGEMDGLQCIACAIRLEQHQGIVSETVKFSGGRNQVREQAARYALMQLPYYYERLRQG</sequence>
<dbReference type="AlphaFoldDB" id="A0A1G6UTE6"/>
<dbReference type="Pfam" id="PF02464">
    <property type="entry name" value="CinA"/>
    <property type="match status" value="1"/>
</dbReference>
<evidence type="ECO:0000259" key="1">
    <source>
        <dbReference type="Pfam" id="PF02464"/>
    </source>
</evidence>
<dbReference type="Proteomes" id="UP000199467">
    <property type="component" value="Unassembled WGS sequence"/>
</dbReference>
<keyword evidence="2" id="KW-0378">Hydrolase</keyword>
<organism evidence="2 3">
    <name type="scientific">Ectopseudomonas chengduensis</name>
    <dbReference type="NCBI Taxonomy" id="489632"/>
    <lineage>
        <taxon>Bacteria</taxon>
        <taxon>Pseudomonadati</taxon>
        <taxon>Pseudomonadota</taxon>
        <taxon>Gammaproteobacteria</taxon>
        <taxon>Pseudomonadales</taxon>
        <taxon>Pseudomonadaceae</taxon>
        <taxon>Ectopseudomonas</taxon>
    </lineage>
</organism>
<name>A0A1G6UTE6_9GAMM</name>
<reference evidence="3" key="1">
    <citation type="submission" date="2016-10" db="EMBL/GenBank/DDBJ databases">
        <authorList>
            <person name="Varghese N."/>
            <person name="Submissions S."/>
        </authorList>
    </citation>
    <scope>NUCLEOTIDE SEQUENCE [LARGE SCALE GENOMIC DNA]</scope>
    <source>
        <strain evidence="3">DSM 26382</strain>
    </source>
</reference>
<dbReference type="GO" id="GO:0016787">
    <property type="term" value="F:hydrolase activity"/>
    <property type="evidence" value="ECO:0007669"/>
    <property type="project" value="UniProtKB-KW"/>
</dbReference>
<dbReference type="SUPFAM" id="SSF142433">
    <property type="entry name" value="CinA-like"/>
    <property type="match status" value="1"/>
</dbReference>
<evidence type="ECO:0000313" key="2">
    <source>
        <dbReference type="EMBL" id="SDD43986.1"/>
    </source>
</evidence>
<feature type="domain" description="CinA C-terminal" evidence="1">
    <location>
        <begin position="4"/>
        <end position="150"/>
    </location>
</feature>
<accession>A0A1G6UTE6</accession>
<keyword evidence="3" id="KW-1185">Reference proteome</keyword>
<dbReference type="InterPro" id="IPR008136">
    <property type="entry name" value="CinA_C"/>
</dbReference>
<evidence type="ECO:0000313" key="3">
    <source>
        <dbReference type="Proteomes" id="UP000199467"/>
    </source>
</evidence>